<accession>A0A318SXV5</accession>
<dbReference type="AlphaFoldDB" id="A0A318SXV5"/>
<organism evidence="2 3">
    <name type="scientific">Pseudoroseicyclus aestuarii</name>
    <dbReference type="NCBI Taxonomy" id="1795041"/>
    <lineage>
        <taxon>Bacteria</taxon>
        <taxon>Pseudomonadati</taxon>
        <taxon>Pseudomonadota</taxon>
        <taxon>Alphaproteobacteria</taxon>
        <taxon>Rhodobacterales</taxon>
        <taxon>Paracoccaceae</taxon>
        <taxon>Pseudoroseicyclus</taxon>
    </lineage>
</organism>
<dbReference type="EMBL" id="QJTE01000001">
    <property type="protein sequence ID" value="PYE86145.1"/>
    <property type="molecule type" value="Genomic_DNA"/>
</dbReference>
<dbReference type="Proteomes" id="UP000248311">
    <property type="component" value="Unassembled WGS sequence"/>
</dbReference>
<sequence>MTHAPRKIALPRLALCALLGAVALASACTPLPGLRGTLAGAAPEERARRGEVELAVKGRFPQVLEAIESGGGPALTAAFDAANVPQQDRPARILQLQGDYGLYAESPGSLVTSLLLWGPSPAAPGL</sequence>
<feature type="chain" id="PRO_5016383191" evidence="1">
    <location>
        <begin position="28"/>
        <end position="126"/>
    </location>
</feature>
<evidence type="ECO:0000256" key="1">
    <source>
        <dbReference type="SAM" id="SignalP"/>
    </source>
</evidence>
<comment type="caution">
    <text evidence="2">The sequence shown here is derived from an EMBL/GenBank/DDBJ whole genome shotgun (WGS) entry which is preliminary data.</text>
</comment>
<dbReference type="OrthoDB" id="7874985at2"/>
<dbReference type="PROSITE" id="PS51257">
    <property type="entry name" value="PROKAR_LIPOPROTEIN"/>
    <property type="match status" value="1"/>
</dbReference>
<evidence type="ECO:0000313" key="3">
    <source>
        <dbReference type="Proteomes" id="UP000248311"/>
    </source>
</evidence>
<keyword evidence="1" id="KW-0732">Signal</keyword>
<reference evidence="2 3" key="1">
    <citation type="submission" date="2018-06" db="EMBL/GenBank/DDBJ databases">
        <title>Genomic Encyclopedia of Type Strains, Phase III (KMG-III): the genomes of soil and plant-associated and newly described type strains.</title>
        <authorList>
            <person name="Whitman W."/>
        </authorList>
    </citation>
    <scope>NUCLEOTIDE SEQUENCE [LARGE SCALE GENOMIC DNA]</scope>
    <source>
        <strain evidence="2 3">CECT 9025</strain>
    </source>
</reference>
<evidence type="ECO:0000313" key="2">
    <source>
        <dbReference type="EMBL" id="PYE86145.1"/>
    </source>
</evidence>
<keyword evidence="3" id="KW-1185">Reference proteome</keyword>
<protein>
    <submittedName>
        <fullName evidence="2">Uncharacterized protein</fullName>
    </submittedName>
</protein>
<proteinExistence type="predicted"/>
<feature type="signal peptide" evidence="1">
    <location>
        <begin position="1"/>
        <end position="27"/>
    </location>
</feature>
<gene>
    <name evidence="2" type="ORF">DFP88_101821</name>
</gene>
<name>A0A318SXV5_9RHOB</name>
<dbReference type="RefSeq" id="WP_110813137.1">
    <property type="nucleotide sequence ID" value="NZ_QJTE01000001.1"/>
</dbReference>